<dbReference type="Proteomes" id="UP001278500">
    <property type="component" value="Unassembled WGS sequence"/>
</dbReference>
<reference evidence="2" key="2">
    <citation type="submission" date="2023-06" db="EMBL/GenBank/DDBJ databases">
        <authorList>
            <consortium name="Lawrence Berkeley National Laboratory"/>
            <person name="Haridas S."/>
            <person name="Hensen N."/>
            <person name="Bonometti L."/>
            <person name="Westerberg I."/>
            <person name="Brannstrom I.O."/>
            <person name="Guillou S."/>
            <person name="Cros-Aarteil S."/>
            <person name="Calhoun S."/>
            <person name="Kuo A."/>
            <person name="Mondo S."/>
            <person name="Pangilinan J."/>
            <person name="Riley R."/>
            <person name="Labutti K."/>
            <person name="Andreopoulos B."/>
            <person name="Lipzen A."/>
            <person name="Chen C."/>
            <person name="Yanf M."/>
            <person name="Daum C."/>
            <person name="Ng V."/>
            <person name="Clum A."/>
            <person name="Steindorff A."/>
            <person name="Ohm R."/>
            <person name="Martin F."/>
            <person name="Silar P."/>
            <person name="Natvig D."/>
            <person name="Lalanne C."/>
            <person name="Gautier V."/>
            <person name="Ament-Velasquez S.L."/>
            <person name="Kruys A."/>
            <person name="Hutchinson M.I."/>
            <person name="Powell A.J."/>
            <person name="Barry K."/>
            <person name="Miller A.N."/>
            <person name="Grigoriev I.V."/>
            <person name="Debuchy R."/>
            <person name="Gladieux P."/>
            <person name="Thoren M.H."/>
            <person name="Johannesson H."/>
        </authorList>
    </citation>
    <scope>NUCLEOTIDE SEQUENCE</scope>
    <source>
        <strain evidence="2">CBS 560.94</strain>
    </source>
</reference>
<dbReference type="AlphaFoldDB" id="A0AAE0JFV3"/>
<dbReference type="GeneID" id="87859073"/>
<name>A0AAE0JFV3_9PEZI</name>
<accession>A0AAE0JFV3</accession>
<protein>
    <submittedName>
        <fullName evidence="2">Uncharacterized protein</fullName>
    </submittedName>
</protein>
<comment type="caution">
    <text evidence="2">The sequence shown here is derived from an EMBL/GenBank/DDBJ whole genome shotgun (WGS) entry which is preliminary data.</text>
</comment>
<feature type="region of interest" description="Disordered" evidence="1">
    <location>
        <begin position="1"/>
        <end position="57"/>
    </location>
</feature>
<proteinExistence type="predicted"/>
<dbReference type="RefSeq" id="XP_062682215.1">
    <property type="nucleotide sequence ID" value="XM_062821919.1"/>
</dbReference>
<dbReference type="EMBL" id="JAUEPP010000004">
    <property type="protein sequence ID" value="KAK3345602.1"/>
    <property type="molecule type" value="Genomic_DNA"/>
</dbReference>
<evidence type="ECO:0000313" key="3">
    <source>
        <dbReference type="Proteomes" id="UP001278500"/>
    </source>
</evidence>
<sequence length="170" mass="17934">MADSVTHTSPPSSSSPSFHSLFGTSPPSHHSDGDANDRDDDEPSPTQPISFPGSVLDSTGAVSPRLRGCIASPFLLVDTLKVRLVEGRGCLMGHRIVGTSQTAVSASQSGGTIITDTRSFYLSFITHPPLSPRLPSPSITSLPSPLPVTPLSTPGAVCTWAHSRRVSYWQ</sequence>
<gene>
    <name evidence="2" type="ORF">B0H65DRAFT_209890</name>
</gene>
<reference evidence="2" key="1">
    <citation type="journal article" date="2023" name="Mol. Phylogenet. Evol.">
        <title>Genome-scale phylogeny and comparative genomics of the fungal order Sordariales.</title>
        <authorList>
            <person name="Hensen N."/>
            <person name="Bonometti L."/>
            <person name="Westerberg I."/>
            <person name="Brannstrom I.O."/>
            <person name="Guillou S."/>
            <person name="Cros-Aarteil S."/>
            <person name="Calhoun S."/>
            <person name="Haridas S."/>
            <person name="Kuo A."/>
            <person name="Mondo S."/>
            <person name="Pangilinan J."/>
            <person name="Riley R."/>
            <person name="LaButti K."/>
            <person name="Andreopoulos B."/>
            <person name="Lipzen A."/>
            <person name="Chen C."/>
            <person name="Yan M."/>
            <person name="Daum C."/>
            <person name="Ng V."/>
            <person name="Clum A."/>
            <person name="Steindorff A."/>
            <person name="Ohm R.A."/>
            <person name="Martin F."/>
            <person name="Silar P."/>
            <person name="Natvig D.O."/>
            <person name="Lalanne C."/>
            <person name="Gautier V."/>
            <person name="Ament-Velasquez S.L."/>
            <person name="Kruys A."/>
            <person name="Hutchinson M.I."/>
            <person name="Powell A.J."/>
            <person name="Barry K."/>
            <person name="Miller A.N."/>
            <person name="Grigoriev I.V."/>
            <person name="Debuchy R."/>
            <person name="Gladieux P."/>
            <person name="Hiltunen Thoren M."/>
            <person name="Johannesson H."/>
        </authorList>
    </citation>
    <scope>NUCLEOTIDE SEQUENCE</scope>
    <source>
        <strain evidence="2">CBS 560.94</strain>
    </source>
</reference>
<keyword evidence="3" id="KW-1185">Reference proteome</keyword>
<organism evidence="2 3">
    <name type="scientific">Neurospora tetraspora</name>
    <dbReference type="NCBI Taxonomy" id="94610"/>
    <lineage>
        <taxon>Eukaryota</taxon>
        <taxon>Fungi</taxon>
        <taxon>Dikarya</taxon>
        <taxon>Ascomycota</taxon>
        <taxon>Pezizomycotina</taxon>
        <taxon>Sordariomycetes</taxon>
        <taxon>Sordariomycetidae</taxon>
        <taxon>Sordariales</taxon>
        <taxon>Sordariaceae</taxon>
        <taxon>Neurospora</taxon>
    </lineage>
</organism>
<evidence type="ECO:0000256" key="1">
    <source>
        <dbReference type="SAM" id="MobiDB-lite"/>
    </source>
</evidence>
<evidence type="ECO:0000313" key="2">
    <source>
        <dbReference type="EMBL" id="KAK3345602.1"/>
    </source>
</evidence>